<dbReference type="Proteomes" id="UP000641932">
    <property type="component" value="Unassembled WGS sequence"/>
</dbReference>
<keyword evidence="1" id="KW-1133">Transmembrane helix</keyword>
<evidence type="ECO:0000313" key="3">
    <source>
        <dbReference type="Proteomes" id="UP000641932"/>
    </source>
</evidence>
<organism evidence="2 3">
    <name type="scientific">Wenjunlia tyrosinilytica</name>
    <dbReference type="NCBI Taxonomy" id="1544741"/>
    <lineage>
        <taxon>Bacteria</taxon>
        <taxon>Bacillati</taxon>
        <taxon>Actinomycetota</taxon>
        <taxon>Actinomycetes</taxon>
        <taxon>Kitasatosporales</taxon>
        <taxon>Streptomycetaceae</taxon>
        <taxon>Wenjunlia</taxon>
    </lineage>
</organism>
<evidence type="ECO:0000313" key="2">
    <source>
        <dbReference type="EMBL" id="GGO98186.1"/>
    </source>
</evidence>
<feature type="transmembrane region" description="Helical" evidence="1">
    <location>
        <begin position="28"/>
        <end position="54"/>
    </location>
</feature>
<comment type="caution">
    <text evidence="2">The sequence shown here is derived from an EMBL/GenBank/DDBJ whole genome shotgun (WGS) entry which is preliminary data.</text>
</comment>
<dbReference type="EMBL" id="BMMS01000036">
    <property type="protein sequence ID" value="GGO98186.1"/>
    <property type="molecule type" value="Genomic_DNA"/>
</dbReference>
<protein>
    <submittedName>
        <fullName evidence="2">Uncharacterized protein</fullName>
    </submittedName>
</protein>
<name>A0A917ZVV7_9ACTN</name>
<accession>A0A917ZVV7</accession>
<keyword evidence="3" id="KW-1185">Reference proteome</keyword>
<keyword evidence="1" id="KW-0472">Membrane</keyword>
<dbReference type="RefSeq" id="WP_189135133.1">
    <property type="nucleotide sequence ID" value="NZ_BMMS01000036.1"/>
</dbReference>
<reference evidence="2" key="2">
    <citation type="submission" date="2020-09" db="EMBL/GenBank/DDBJ databases">
        <authorList>
            <person name="Sun Q."/>
            <person name="Zhou Y."/>
        </authorList>
    </citation>
    <scope>NUCLEOTIDE SEQUENCE</scope>
    <source>
        <strain evidence="2">CGMCC 4.7201</strain>
    </source>
</reference>
<evidence type="ECO:0000256" key="1">
    <source>
        <dbReference type="SAM" id="Phobius"/>
    </source>
</evidence>
<dbReference type="AlphaFoldDB" id="A0A917ZVV7"/>
<gene>
    <name evidence="2" type="ORF">GCM10012280_61730</name>
</gene>
<keyword evidence="1" id="KW-0812">Transmembrane</keyword>
<proteinExistence type="predicted"/>
<sequence>MTIAFALIALLGLATVLGVGIIGTRYRVPTWVLLVLVLGASFYGIALSVVLTALRLHGVW</sequence>
<reference evidence="2" key="1">
    <citation type="journal article" date="2014" name="Int. J. Syst. Evol. Microbiol.">
        <title>Complete genome sequence of Corynebacterium casei LMG S-19264T (=DSM 44701T), isolated from a smear-ripened cheese.</title>
        <authorList>
            <consortium name="US DOE Joint Genome Institute (JGI-PGF)"/>
            <person name="Walter F."/>
            <person name="Albersmeier A."/>
            <person name="Kalinowski J."/>
            <person name="Ruckert C."/>
        </authorList>
    </citation>
    <scope>NUCLEOTIDE SEQUENCE</scope>
    <source>
        <strain evidence="2">CGMCC 4.7201</strain>
    </source>
</reference>